<evidence type="ECO:0000313" key="1">
    <source>
        <dbReference type="EMBL" id="MRH08972.1"/>
    </source>
</evidence>
<proteinExistence type="predicted"/>
<protein>
    <submittedName>
        <fullName evidence="1">Uncharacterized protein</fullName>
    </submittedName>
</protein>
<comment type="caution">
    <text evidence="1">The sequence shown here is derived from an EMBL/GenBank/DDBJ whole genome shotgun (WGS) entry which is preliminary data.</text>
</comment>
<evidence type="ECO:0000313" key="2">
    <source>
        <dbReference type="Proteomes" id="UP000472879"/>
    </source>
</evidence>
<name>A0A6L5P5Q5_LIMRT</name>
<sequence length="71" mass="8274">MPDNDTAEKIESLANDVIGQAIFISNLCDKFKHVESHSHQMKIAQDIGYHISRLSEYQDFEKQVNEFYQNN</sequence>
<reference evidence="1 2" key="1">
    <citation type="submission" date="2019-11" db="EMBL/GenBank/DDBJ databases">
        <title>Draft genome sequence of 12 host-associated Lactobacillus reuteri rodent strains.</title>
        <authorList>
            <person name="Zhang S."/>
            <person name="Ozcam M."/>
            <person name="Van Pijkeren J.P."/>
        </authorList>
    </citation>
    <scope>NUCLEOTIDE SEQUENCE [LARGE SCALE GENOMIC DNA]</scope>
    <source>
        <strain evidence="1 2">Lr4020</strain>
    </source>
</reference>
<dbReference type="EMBL" id="WJNA01000010">
    <property type="protein sequence ID" value="MRH08972.1"/>
    <property type="molecule type" value="Genomic_DNA"/>
</dbReference>
<organism evidence="1 2">
    <name type="scientific">Limosilactobacillus reuteri</name>
    <name type="common">Lactobacillus reuteri</name>
    <dbReference type="NCBI Taxonomy" id="1598"/>
    <lineage>
        <taxon>Bacteria</taxon>
        <taxon>Bacillati</taxon>
        <taxon>Bacillota</taxon>
        <taxon>Bacilli</taxon>
        <taxon>Lactobacillales</taxon>
        <taxon>Lactobacillaceae</taxon>
        <taxon>Limosilactobacillus</taxon>
    </lineage>
</organism>
<gene>
    <name evidence="1" type="ORF">GIX81_05835</name>
</gene>
<dbReference type="RefSeq" id="WP_153704841.1">
    <property type="nucleotide sequence ID" value="NZ_WJNA01000010.1"/>
</dbReference>
<dbReference type="AlphaFoldDB" id="A0A6L5P5Q5"/>
<dbReference type="Proteomes" id="UP000472879">
    <property type="component" value="Unassembled WGS sequence"/>
</dbReference>
<accession>A0A6L5P5Q5</accession>